<evidence type="ECO:0000313" key="5">
    <source>
        <dbReference type="Proteomes" id="UP001265746"/>
    </source>
</evidence>
<organism evidence="4 5">
    <name type="scientific">Phomopsis amygdali</name>
    <name type="common">Fusicoccum amygdali</name>
    <dbReference type="NCBI Taxonomy" id="1214568"/>
    <lineage>
        <taxon>Eukaryota</taxon>
        <taxon>Fungi</taxon>
        <taxon>Dikarya</taxon>
        <taxon>Ascomycota</taxon>
        <taxon>Pezizomycotina</taxon>
        <taxon>Sordariomycetes</taxon>
        <taxon>Sordariomycetidae</taxon>
        <taxon>Diaporthales</taxon>
        <taxon>Diaporthaceae</taxon>
        <taxon>Diaporthe</taxon>
    </lineage>
</organism>
<feature type="transmembrane region" description="Helical" evidence="2">
    <location>
        <begin position="192"/>
        <end position="213"/>
    </location>
</feature>
<dbReference type="Pfam" id="PF24802">
    <property type="entry name" value="DUF7703"/>
    <property type="match status" value="1"/>
</dbReference>
<evidence type="ECO:0000313" key="4">
    <source>
        <dbReference type="EMBL" id="KAK2614192.1"/>
    </source>
</evidence>
<sequence>MAELDPDTERMIVAIIICVFISIAFYNVLELTVSIFTSFKKRSGLYFWSILIATWGIAFNGTGYLLMHLSLTAEATIYATLILIGWCAMVTGQSVVLYSRLHIVMHHQKRLRLVLYMIIANATWLHLPIIVLVYGVNSANPEPFRNPYVIFEKIQLSVFFVQEIIISALYVWETTNRLRLEKSIGNTRTRKIMNHLIWVNVLVVFLDMTILALEFTNLFEIQTAWKPLVYSIKLKLEFSILNQLVNLTRGTSNSSYYMRSQRRGHGNDVALETFNGERSRHFTVTDEPEYEIRIGKGEISHATPAPNAYPTKTTEITIHTESRPGHGARDSDDNSEVPEREREGDVCSTSSEVHFARR</sequence>
<protein>
    <recommendedName>
        <fullName evidence="3">DUF7703 domain-containing protein</fullName>
    </recommendedName>
</protein>
<accession>A0AAD9W7Q9</accession>
<feature type="compositionally biased region" description="Basic and acidic residues" evidence="1">
    <location>
        <begin position="318"/>
        <end position="345"/>
    </location>
</feature>
<dbReference type="EMBL" id="JAUJFL010000001">
    <property type="protein sequence ID" value="KAK2614192.1"/>
    <property type="molecule type" value="Genomic_DNA"/>
</dbReference>
<dbReference type="InterPro" id="IPR056120">
    <property type="entry name" value="DUF7703"/>
</dbReference>
<keyword evidence="2" id="KW-0812">Transmembrane</keyword>
<feature type="transmembrane region" description="Helical" evidence="2">
    <location>
        <begin position="77"/>
        <end position="101"/>
    </location>
</feature>
<feature type="transmembrane region" description="Helical" evidence="2">
    <location>
        <begin position="113"/>
        <end position="134"/>
    </location>
</feature>
<feature type="transmembrane region" description="Helical" evidence="2">
    <location>
        <begin position="12"/>
        <end position="33"/>
    </location>
</feature>
<keyword evidence="2" id="KW-1133">Transmembrane helix</keyword>
<dbReference type="AlphaFoldDB" id="A0AAD9W7Q9"/>
<gene>
    <name evidence="4" type="ORF">N8I77_001041</name>
</gene>
<dbReference type="Proteomes" id="UP001265746">
    <property type="component" value="Unassembled WGS sequence"/>
</dbReference>
<feature type="transmembrane region" description="Helical" evidence="2">
    <location>
        <begin position="154"/>
        <end position="172"/>
    </location>
</feature>
<dbReference type="PANTHER" id="PTHR37013">
    <property type="entry name" value="INTEGRAL MEMBRANE PROTEIN (AFU_ORTHOLOGUE AFUA_1G05950)-RELATED"/>
    <property type="match status" value="1"/>
</dbReference>
<comment type="caution">
    <text evidence="4">The sequence shown here is derived from an EMBL/GenBank/DDBJ whole genome shotgun (WGS) entry which is preliminary data.</text>
</comment>
<dbReference type="PANTHER" id="PTHR37013:SF3">
    <property type="entry name" value="INTEGRAL MEMBRANE PROTEIN (AFU_ORTHOLOGUE AFUA_1G05950)"/>
    <property type="match status" value="1"/>
</dbReference>
<feature type="domain" description="DUF7703" evidence="3">
    <location>
        <begin position="13"/>
        <end position="251"/>
    </location>
</feature>
<name>A0AAD9W7Q9_PHOAM</name>
<proteinExistence type="predicted"/>
<evidence type="ECO:0000256" key="1">
    <source>
        <dbReference type="SAM" id="MobiDB-lite"/>
    </source>
</evidence>
<feature type="region of interest" description="Disordered" evidence="1">
    <location>
        <begin position="301"/>
        <end position="358"/>
    </location>
</feature>
<keyword evidence="2" id="KW-0472">Membrane</keyword>
<reference evidence="4" key="1">
    <citation type="submission" date="2023-06" db="EMBL/GenBank/DDBJ databases">
        <authorList>
            <person name="Noh H."/>
        </authorList>
    </citation>
    <scope>NUCLEOTIDE SEQUENCE</scope>
    <source>
        <strain evidence="4">DUCC20226</strain>
    </source>
</reference>
<evidence type="ECO:0000256" key="2">
    <source>
        <dbReference type="SAM" id="Phobius"/>
    </source>
</evidence>
<keyword evidence="5" id="KW-1185">Reference proteome</keyword>
<feature type="transmembrane region" description="Helical" evidence="2">
    <location>
        <begin position="45"/>
        <end position="65"/>
    </location>
</feature>
<evidence type="ECO:0000259" key="3">
    <source>
        <dbReference type="Pfam" id="PF24802"/>
    </source>
</evidence>